<dbReference type="GO" id="GO:0016787">
    <property type="term" value="F:hydrolase activity"/>
    <property type="evidence" value="ECO:0007669"/>
    <property type="project" value="InterPro"/>
</dbReference>
<keyword evidence="4" id="KW-1185">Reference proteome</keyword>
<dbReference type="Pfam" id="PF00149">
    <property type="entry name" value="Metallophos"/>
    <property type="match status" value="1"/>
</dbReference>
<dbReference type="InterPro" id="IPR004843">
    <property type="entry name" value="Calcineurin-like_PHP"/>
</dbReference>
<dbReference type="SUPFAM" id="SSF56300">
    <property type="entry name" value="Metallo-dependent phosphatases"/>
    <property type="match status" value="1"/>
</dbReference>
<dbReference type="InterPro" id="IPR051918">
    <property type="entry name" value="STPP_CPPED1"/>
</dbReference>
<dbReference type="Proteomes" id="UP000544222">
    <property type="component" value="Unassembled WGS sequence"/>
</dbReference>
<proteinExistence type="predicted"/>
<dbReference type="EMBL" id="JACHYB010000001">
    <property type="protein sequence ID" value="MBB3187700.1"/>
    <property type="molecule type" value="Genomic_DNA"/>
</dbReference>
<gene>
    <name evidence="3" type="ORF">FHX64_001863</name>
</gene>
<dbReference type="InterPro" id="IPR029052">
    <property type="entry name" value="Metallo-depent_PP-like"/>
</dbReference>
<feature type="chain" id="PRO_5031026595" evidence="1">
    <location>
        <begin position="22"/>
        <end position="271"/>
    </location>
</feature>
<feature type="domain" description="Calcineurin-like phosphoesterase" evidence="2">
    <location>
        <begin position="28"/>
        <end position="206"/>
    </location>
</feature>
<dbReference type="PANTHER" id="PTHR43143:SF1">
    <property type="entry name" value="SERINE_THREONINE-PROTEIN PHOSPHATASE CPPED1"/>
    <property type="match status" value="1"/>
</dbReference>
<evidence type="ECO:0000313" key="4">
    <source>
        <dbReference type="Proteomes" id="UP000544222"/>
    </source>
</evidence>
<organism evidence="3 4">
    <name type="scientific">Microbacter margulisiae</name>
    <dbReference type="NCBI Taxonomy" id="1350067"/>
    <lineage>
        <taxon>Bacteria</taxon>
        <taxon>Pseudomonadati</taxon>
        <taxon>Bacteroidota</taxon>
        <taxon>Bacteroidia</taxon>
        <taxon>Bacteroidales</taxon>
        <taxon>Porphyromonadaceae</taxon>
        <taxon>Microbacter</taxon>
    </lineage>
</organism>
<name>A0A7W5H2F5_9PORP</name>
<evidence type="ECO:0000256" key="1">
    <source>
        <dbReference type="SAM" id="SignalP"/>
    </source>
</evidence>
<dbReference type="PANTHER" id="PTHR43143">
    <property type="entry name" value="METALLOPHOSPHOESTERASE, CALCINEURIN SUPERFAMILY"/>
    <property type="match status" value="1"/>
</dbReference>
<accession>A0A7W5H2F5</accession>
<feature type="signal peptide" evidence="1">
    <location>
        <begin position="1"/>
        <end position="21"/>
    </location>
</feature>
<protein>
    <submittedName>
        <fullName evidence="3">Putative phosphodiesterase</fullName>
    </submittedName>
</protein>
<evidence type="ECO:0000259" key="2">
    <source>
        <dbReference type="Pfam" id="PF00149"/>
    </source>
</evidence>
<dbReference type="AlphaFoldDB" id="A0A7W5H2F5"/>
<dbReference type="RefSeq" id="WP_183413433.1">
    <property type="nucleotide sequence ID" value="NZ_JACHYB010000001.1"/>
</dbReference>
<reference evidence="3 4" key="1">
    <citation type="submission" date="2020-08" db="EMBL/GenBank/DDBJ databases">
        <title>Genomic Encyclopedia of Type Strains, Phase IV (KMG-IV): sequencing the most valuable type-strain genomes for metagenomic binning, comparative biology and taxonomic classification.</title>
        <authorList>
            <person name="Goeker M."/>
        </authorList>
    </citation>
    <scope>NUCLEOTIDE SEQUENCE [LARGE SCALE GENOMIC DNA]</scope>
    <source>
        <strain evidence="3 4">DSM 27471</strain>
    </source>
</reference>
<evidence type="ECO:0000313" key="3">
    <source>
        <dbReference type="EMBL" id="MBB3187700.1"/>
    </source>
</evidence>
<sequence length="271" mass="31142">MKRFSFFILLLVIVYPLATFAQEASHAFRFALITDMHLKQNDPKNTETLREAVKDINTEKDLSFVLVAGDIADKGDRPTLLTAKKLFDQLDVPYYVVPGNHDTRYCRTDTTTFDSVFGYHHFAFTFQHVRFIGFNTGQGNGVNTGWVSDGEMRWIKSQLEKTDKTQPLFFVTHFPLNPSDVGNRDVFLRMVKPYNVEAILGGHYHRNVFFSEDGIPDVLTRTLQSNAVLPAGYSRIEIDHAIRFYEKKVNDNLPFLWLTLPFHAVFVQPVN</sequence>
<keyword evidence="1" id="KW-0732">Signal</keyword>
<dbReference type="Gene3D" id="3.60.21.10">
    <property type="match status" value="1"/>
</dbReference>
<comment type="caution">
    <text evidence="3">The sequence shown here is derived from an EMBL/GenBank/DDBJ whole genome shotgun (WGS) entry which is preliminary data.</text>
</comment>